<dbReference type="OrthoDB" id="9797223at2"/>
<dbReference type="InterPro" id="IPR018356">
    <property type="entry name" value="Tscrpt_reg_HTH_DeoR_CS"/>
</dbReference>
<proteinExistence type="predicted"/>
<dbReference type="InterPro" id="IPR036388">
    <property type="entry name" value="WH-like_DNA-bd_sf"/>
</dbReference>
<dbReference type="InterPro" id="IPR037171">
    <property type="entry name" value="NagB/RpiA_transferase-like"/>
</dbReference>
<dbReference type="PRINTS" id="PR00037">
    <property type="entry name" value="HTHLACR"/>
</dbReference>
<feature type="domain" description="HTH deoR-type" evidence="4">
    <location>
        <begin position="3"/>
        <end position="58"/>
    </location>
</feature>
<organism evidence="5 6">
    <name type="scientific">Salibacterium salarium</name>
    <dbReference type="NCBI Taxonomy" id="284579"/>
    <lineage>
        <taxon>Bacteria</taxon>
        <taxon>Bacillati</taxon>
        <taxon>Bacillota</taxon>
        <taxon>Bacilli</taxon>
        <taxon>Bacillales</taxon>
        <taxon>Bacillaceae</taxon>
    </lineage>
</organism>
<accession>A0A3R9P6R9</accession>
<evidence type="ECO:0000313" key="5">
    <source>
        <dbReference type="EMBL" id="RSL31478.1"/>
    </source>
</evidence>
<dbReference type="GO" id="GO:0003677">
    <property type="term" value="F:DNA binding"/>
    <property type="evidence" value="ECO:0007669"/>
    <property type="project" value="UniProtKB-KW"/>
</dbReference>
<comment type="caution">
    <text evidence="5">The sequence shown here is derived from an EMBL/GenBank/DDBJ whole genome shotgun (WGS) entry which is preliminary data.</text>
</comment>
<evidence type="ECO:0000256" key="1">
    <source>
        <dbReference type="ARBA" id="ARBA00023015"/>
    </source>
</evidence>
<gene>
    <name evidence="5" type="ORF">D7Z54_20805</name>
</gene>
<dbReference type="Gene3D" id="1.10.10.10">
    <property type="entry name" value="Winged helix-like DNA-binding domain superfamily/Winged helix DNA-binding domain"/>
    <property type="match status" value="1"/>
</dbReference>
<evidence type="ECO:0000256" key="3">
    <source>
        <dbReference type="ARBA" id="ARBA00023163"/>
    </source>
</evidence>
<dbReference type="Gene3D" id="3.40.50.1360">
    <property type="match status" value="1"/>
</dbReference>
<sequence length="256" mass="28807">MFMEERKAQILEYLHHMTRASVHDLSQQFNVSDSTIRRDLKELEETDNIKRTHGGAIPLQPVSFEASIGDRKKDYIAEKQAIARKAVEFINPGDAILLDSGTTTYELVKELKSFSNLSIVTNSISIMQELADIPGLDVMLLGGNLRRETSALVGPFAEQSLNMIRIDKAFIGTNGLDLKEGIITTPNLTEARIKRMMITNSRHTILMTDHSKIGKVNFAKVANLSEIDFCIVDHQVPDHFGEDMNRYDLNLHIVNI</sequence>
<dbReference type="InterPro" id="IPR014036">
    <property type="entry name" value="DeoR-like_C"/>
</dbReference>
<dbReference type="PROSITE" id="PS51000">
    <property type="entry name" value="HTH_DEOR_2"/>
    <property type="match status" value="1"/>
</dbReference>
<evidence type="ECO:0000313" key="6">
    <source>
        <dbReference type="Proteomes" id="UP000275076"/>
    </source>
</evidence>
<dbReference type="InterPro" id="IPR001034">
    <property type="entry name" value="DeoR_HTH"/>
</dbReference>
<dbReference type="PROSITE" id="PS00894">
    <property type="entry name" value="HTH_DEOR_1"/>
    <property type="match status" value="1"/>
</dbReference>
<dbReference type="Pfam" id="PF00455">
    <property type="entry name" value="DeoRC"/>
    <property type="match status" value="1"/>
</dbReference>
<dbReference type="AlphaFoldDB" id="A0A3R9P6R9"/>
<dbReference type="Proteomes" id="UP000275076">
    <property type="component" value="Unassembled WGS sequence"/>
</dbReference>
<name>A0A3R9P6R9_9BACI</name>
<dbReference type="RefSeq" id="WP_125558612.1">
    <property type="nucleotide sequence ID" value="NZ_RBVX01000024.1"/>
</dbReference>
<keyword evidence="1" id="KW-0805">Transcription regulation</keyword>
<dbReference type="InterPro" id="IPR036390">
    <property type="entry name" value="WH_DNA-bd_sf"/>
</dbReference>
<dbReference type="PANTHER" id="PTHR30363:SF44">
    <property type="entry name" value="AGA OPERON TRANSCRIPTIONAL REPRESSOR-RELATED"/>
    <property type="match status" value="1"/>
</dbReference>
<dbReference type="GO" id="GO:0003700">
    <property type="term" value="F:DNA-binding transcription factor activity"/>
    <property type="evidence" value="ECO:0007669"/>
    <property type="project" value="InterPro"/>
</dbReference>
<evidence type="ECO:0000259" key="4">
    <source>
        <dbReference type="PROSITE" id="PS51000"/>
    </source>
</evidence>
<dbReference type="PANTHER" id="PTHR30363">
    <property type="entry name" value="HTH-TYPE TRANSCRIPTIONAL REGULATOR SRLR-RELATED"/>
    <property type="match status" value="1"/>
</dbReference>
<dbReference type="SUPFAM" id="SSF46785">
    <property type="entry name" value="Winged helix' DNA-binding domain"/>
    <property type="match status" value="1"/>
</dbReference>
<dbReference type="InterPro" id="IPR050313">
    <property type="entry name" value="Carb_Metab_HTH_regulators"/>
</dbReference>
<keyword evidence="6" id="KW-1185">Reference proteome</keyword>
<keyword evidence="3" id="KW-0804">Transcription</keyword>
<dbReference type="SMART" id="SM01134">
    <property type="entry name" value="DeoRC"/>
    <property type="match status" value="1"/>
</dbReference>
<dbReference type="SMART" id="SM00420">
    <property type="entry name" value="HTH_DEOR"/>
    <property type="match status" value="1"/>
</dbReference>
<evidence type="ECO:0000256" key="2">
    <source>
        <dbReference type="ARBA" id="ARBA00023125"/>
    </source>
</evidence>
<dbReference type="Pfam" id="PF08220">
    <property type="entry name" value="HTH_DeoR"/>
    <property type="match status" value="1"/>
</dbReference>
<dbReference type="SUPFAM" id="SSF100950">
    <property type="entry name" value="NagB/RpiA/CoA transferase-like"/>
    <property type="match status" value="1"/>
</dbReference>
<dbReference type="EMBL" id="RBVX01000024">
    <property type="protein sequence ID" value="RSL31478.1"/>
    <property type="molecule type" value="Genomic_DNA"/>
</dbReference>
<keyword evidence="2" id="KW-0238">DNA-binding</keyword>
<reference evidence="5 6" key="1">
    <citation type="submission" date="2018-10" db="EMBL/GenBank/DDBJ databases">
        <title>Draft genome sequence of Bacillus salarius IM0101, isolated from a hypersaline soil in Inner Mongolia, China.</title>
        <authorList>
            <person name="Yamprayoonswat W."/>
            <person name="Boonvisut S."/>
            <person name="Jumpathong W."/>
            <person name="Sittihan S."/>
            <person name="Ruangsuj P."/>
            <person name="Wanthongcharoen S."/>
            <person name="Thongpramul N."/>
            <person name="Pimmason S."/>
            <person name="Yu B."/>
            <person name="Yasawong M."/>
        </authorList>
    </citation>
    <scope>NUCLEOTIDE SEQUENCE [LARGE SCALE GENOMIC DNA]</scope>
    <source>
        <strain evidence="5 6">IM0101</strain>
    </source>
</reference>
<protein>
    <submittedName>
        <fullName evidence="5">DeoR/GlpR transcriptional regulator</fullName>
    </submittedName>
</protein>